<evidence type="ECO:0000259" key="2">
    <source>
        <dbReference type="Pfam" id="PF12770"/>
    </source>
</evidence>
<protein>
    <submittedName>
        <fullName evidence="3">CHAT domain protein</fullName>
    </submittedName>
</protein>
<proteinExistence type="predicted"/>
<dbReference type="OrthoDB" id="229515at2"/>
<feature type="compositionally biased region" description="Basic residues" evidence="1">
    <location>
        <begin position="1269"/>
        <end position="1290"/>
    </location>
</feature>
<feature type="region of interest" description="Disordered" evidence="1">
    <location>
        <begin position="504"/>
        <end position="530"/>
    </location>
</feature>
<feature type="region of interest" description="Disordered" evidence="1">
    <location>
        <begin position="1"/>
        <end position="22"/>
    </location>
</feature>
<dbReference type="EMBL" id="CP036426">
    <property type="protein sequence ID" value="QDV34795.1"/>
    <property type="molecule type" value="Genomic_DNA"/>
</dbReference>
<organism evidence="3 4">
    <name type="scientific">Tautonia plasticadhaerens</name>
    <dbReference type="NCBI Taxonomy" id="2527974"/>
    <lineage>
        <taxon>Bacteria</taxon>
        <taxon>Pseudomonadati</taxon>
        <taxon>Planctomycetota</taxon>
        <taxon>Planctomycetia</taxon>
        <taxon>Isosphaerales</taxon>
        <taxon>Isosphaeraceae</taxon>
        <taxon>Tautonia</taxon>
    </lineage>
</organism>
<evidence type="ECO:0000256" key="1">
    <source>
        <dbReference type="SAM" id="MobiDB-lite"/>
    </source>
</evidence>
<dbReference type="SUPFAM" id="SSF53474">
    <property type="entry name" value="alpha/beta-Hydrolases"/>
    <property type="match status" value="1"/>
</dbReference>
<dbReference type="Proteomes" id="UP000317835">
    <property type="component" value="Chromosome"/>
</dbReference>
<dbReference type="Pfam" id="PF12770">
    <property type="entry name" value="CHAT"/>
    <property type="match status" value="1"/>
</dbReference>
<feature type="region of interest" description="Disordered" evidence="1">
    <location>
        <begin position="441"/>
        <end position="472"/>
    </location>
</feature>
<dbReference type="Gene3D" id="3.40.50.1820">
    <property type="entry name" value="alpha/beta hydrolase"/>
    <property type="match status" value="1"/>
</dbReference>
<keyword evidence="4" id="KW-1185">Reference proteome</keyword>
<feature type="region of interest" description="Disordered" evidence="1">
    <location>
        <begin position="628"/>
        <end position="652"/>
    </location>
</feature>
<reference evidence="3 4" key="1">
    <citation type="submission" date="2019-02" db="EMBL/GenBank/DDBJ databases">
        <title>Deep-cultivation of Planctomycetes and their phenomic and genomic characterization uncovers novel biology.</title>
        <authorList>
            <person name="Wiegand S."/>
            <person name="Jogler M."/>
            <person name="Boedeker C."/>
            <person name="Pinto D."/>
            <person name="Vollmers J."/>
            <person name="Rivas-Marin E."/>
            <person name="Kohn T."/>
            <person name="Peeters S.H."/>
            <person name="Heuer A."/>
            <person name="Rast P."/>
            <person name="Oberbeckmann S."/>
            <person name="Bunk B."/>
            <person name="Jeske O."/>
            <person name="Meyerdierks A."/>
            <person name="Storesund J.E."/>
            <person name="Kallscheuer N."/>
            <person name="Luecker S."/>
            <person name="Lage O.M."/>
            <person name="Pohl T."/>
            <person name="Merkel B.J."/>
            <person name="Hornburger P."/>
            <person name="Mueller R.-W."/>
            <person name="Bruemmer F."/>
            <person name="Labrenz M."/>
            <person name="Spormann A.M."/>
            <person name="Op den Camp H."/>
            <person name="Overmann J."/>
            <person name="Amann R."/>
            <person name="Jetten M.S.M."/>
            <person name="Mascher T."/>
            <person name="Medema M.H."/>
            <person name="Devos D.P."/>
            <person name="Kaster A.-K."/>
            <person name="Ovreas L."/>
            <person name="Rohde M."/>
            <person name="Galperin M.Y."/>
            <person name="Jogler C."/>
        </authorList>
    </citation>
    <scope>NUCLEOTIDE SEQUENCE [LARGE SCALE GENOMIC DNA]</scope>
    <source>
        <strain evidence="3 4">ElP</strain>
    </source>
</reference>
<feature type="region of interest" description="Disordered" evidence="1">
    <location>
        <begin position="1256"/>
        <end position="1290"/>
    </location>
</feature>
<evidence type="ECO:0000313" key="4">
    <source>
        <dbReference type="Proteomes" id="UP000317835"/>
    </source>
</evidence>
<dbReference type="PANTHER" id="PTHR37946">
    <property type="entry name" value="SLL1969 PROTEIN"/>
    <property type="match status" value="1"/>
</dbReference>
<name>A0A518H1T9_9BACT</name>
<dbReference type="InterPro" id="IPR029058">
    <property type="entry name" value="AB_hydrolase_fold"/>
</dbReference>
<dbReference type="RefSeq" id="WP_145269949.1">
    <property type="nucleotide sequence ID" value="NZ_CP036426.1"/>
</dbReference>
<gene>
    <name evidence="3" type="ORF">ElP_26910</name>
</gene>
<dbReference type="PANTHER" id="PTHR37946:SF1">
    <property type="entry name" value="SLL1969 PROTEIN"/>
    <property type="match status" value="1"/>
</dbReference>
<accession>A0A518H1T9</accession>
<feature type="compositionally biased region" description="Basic and acidic residues" evidence="1">
    <location>
        <begin position="462"/>
        <end position="472"/>
    </location>
</feature>
<sequence>MIDGYPNGEDRRDGMPRGGPGSEYQAVVRRFEEATPDELELLLTSPSIEQERALRLYLGDDRYTRMHRLALMQSVTRGAEPPRGNVVILPGLMGSALHTIDARGNDDEIWLDLWQIARGRVGRLRLAADGVLQADPSFSTRPGKVLWKYYGELVLALKRHWRVLVFGYDWRKDLRLAADGLLASINAQFGPDEPVHLVAHSMGGLVARSFIQRHPQRWRSMWAGGADRRSRGGRLVMLGTPNHGTYLVPQVLCGLANTVWKIERLDITRDMGGLLRVIHSFPGVYQLLPSPIADLDAKALYDPDTYGPLGVPGRHLESAGAFHEELAKDLESKVARQSVEDRLVYFAGYGQQTPDGIRAGKLGHLARVPQPSGFEVGDHYAFTFQGDGSVSRRLGQPRDLDGELLKVRTYKVQDEHSAMLSNANVLSAVDEVLRLGELRGTGTRGRSATAPGSLSELDWGDPAERPGIEPEHDPDAARLWAEAHEADRSRFDALLERTRLRAVASRAPGAGAGAADDEPPITPGLVEDSPEARELTEAVLSDVLYAPRAAESRPAPPPSATDQKPPRIGLHLALDCVSNVGVRRLHAEDRADVPPVDAIALGHYKGEKPRRGEPAWELDQLLGRALLPPDQRDEADSPAFEPPGPDGEPSGTLREARQVLSQMIERGVARGELGQPFFLPDPREPSRLVALCGMGVPGGFGAPELTVLVRELVWALGKLGKRHLAAAPIGTRNTNIPPAEAAEAWVRGIKLAFSGIEAGTDLALEHITFALPDPGIFPDVDRAFRDLEADLRSQGRLDISYTSLTPGRLEELGKRAAELDHEHAVDRWERRRKLWEAAETPGLDGRGDRPDPVRITVRYGPGDASGRPVFRFGAVTREAALPMREIDVDHTLVAAANDELADEFAPDQQFARGRFLGQLLLPRDFRPLLRTGGSLVMMLDAQSARIHWEMVARPELWDLPDHPGLSGVLPGESTDWTAFLGTSRGLTRQLITGFAPPPEPPPPGRRYLRVLVVADPARDAPLPGARREGVAVVELLRAFNAAWGGSGNVVEVDALIGPGEATRTNVLRRLMGRTYDAFHYAGHCYFDPKDPSGSGLLFSDGQVISAHEMRRIDRVPKFVFLNACESGIVPSDLIAGATGYRPGMAPSFAEAFFERGVSNLVCTAWPVDDQAATAFSQRLYRGLLGLDGPDADRVAPVIPLVLHRAMQEARLAIARPGTFPGGALTWGAYQHYGNPDFAFFDGSRMARGEPAVVARMASTGSTNAEAKAPAKRKRSTRSRSKARSSRAKGS</sequence>
<feature type="domain" description="CHAT" evidence="2">
    <location>
        <begin position="929"/>
        <end position="1234"/>
    </location>
</feature>
<dbReference type="KEGG" id="tpla:ElP_26910"/>
<evidence type="ECO:0000313" key="3">
    <source>
        <dbReference type="EMBL" id="QDV34795.1"/>
    </source>
</evidence>
<dbReference type="InterPro" id="IPR024983">
    <property type="entry name" value="CHAT_dom"/>
</dbReference>